<organism evidence="3">
    <name type="scientific">Acinetobacter baumannii</name>
    <dbReference type="NCBI Taxonomy" id="470"/>
    <lineage>
        <taxon>Bacteria</taxon>
        <taxon>Pseudomonadati</taxon>
        <taxon>Pseudomonadota</taxon>
        <taxon>Gammaproteobacteria</taxon>
        <taxon>Moraxellales</taxon>
        <taxon>Moraxellaceae</taxon>
        <taxon>Acinetobacter</taxon>
        <taxon>Acinetobacter calcoaceticus/baumannii complex</taxon>
    </lineage>
</organism>
<feature type="compositionally biased region" description="Low complexity" evidence="2">
    <location>
        <begin position="84"/>
        <end position="95"/>
    </location>
</feature>
<evidence type="ECO:0000256" key="2">
    <source>
        <dbReference type="SAM" id="MobiDB-lite"/>
    </source>
</evidence>
<name>A0A6F8THF9_ACIBA</name>
<protein>
    <submittedName>
        <fullName evidence="3">Porin</fullName>
    </submittedName>
</protein>
<proteinExistence type="predicted"/>
<feature type="coiled-coil region" evidence="1">
    <location>
        <begin position="52"/>
        <end position="82"/>
    </location>
</feature>
<dbReference type="EMBL" id="AP022836">
    <property type="protein sequence ID" value="BCA99728.1"/>
    <property type="molecule type" value="Genomic_DNA"/>
</dbReference>
<dbReference type="AlphaFoldDB" id="A0A6F8THF9"/>
<evidence type="ECO:0000313" key="3">
    <source>
        <dbReference type="EMBL" id="BCA99728.1"/>
    </source>
</evidence>
<keyword evidence="1" id="KW-0175">Coiled coil</keyword>
<evidence type="ECO:0000256" key="1">
    <source>
        <dbReference type="SAM" id="Coils"/>
    </source>
</evidence>
<feature type="region of interest" description="Disordered" evidence="2">
    <location>
        <begin position="84"/>
        <end position="106"/>
    </location>
</feature>
<dbReference type="SUPFAM" id="SSF56935">
    <property type="entry name" value="Porins"/>
    <property type="match status" value="1"/>
</dbReference>
<gene>
    <name evidence="3" type="ORF">ATCC19606_20640</name>
</gene>
<dbReference type="Pfam" id="PF19577">
    <property type="entry name" value="DcaP"/>
    <property type="match status" value="1"/>
</dbReference>
<reference evidence="3" key="1">
    <citation type="submission" date="2020-03" db="EMBL/GenBank/DDBJ databases">
        <title>Complete genome sequence of Acinetobacter baumannii ATCC19606T, which is a model strain for tolerization of antimicrobial agents.</title>
        <authorList>
            <person name="Tsubouchi T."/>
            <person name="Suzuki M."/>
            <person name="Niki M."/>
            <person name="Oinuma K."/>
            <person name="Niki M."/>
            <person name="Shibayama K."/>
            <person name="Kakeya H."/>
            <person name="Kaneko Y."/>
        </authorList>
    </citation>
    <scope>NUCLEOTIDE SEQUENCE</scope>
    <source>
        <strain evidence="3">ATCC19606</strain>
    </source>
</reference>
<accession>A0A6F8THF9</accession>
<sequence length="466" mass="50844">MSLNNFKKLALFCYAHIGNLLYPMWGMPVKNIKTLILAMSTISLTGVVMPAHAATDAEVDALRKEVSELKQLVQQLSNQQKAVTGVNTPTVPPTTIAASSPVPQSKPGWMQMPDGQTQVKLYGNVRVDATYDFKGSNGSISNGANYPLNKDDPRQDSLNVSAATTRIGLDLTRPTQYGDLTGKIEADFMGGNGDNGSGTFRVRHAYMSLGKWLAGQTTSPFVNTDTSPETLDFTGAVGTGTTRTVQVRYTQPINAQQKILVALEGGDVEKVSNAAGGSRFPALTTRYDFKTADNKGLLQLHGLAHENRVAPKDGSSEEKFGWGVGIGGKYDITPQDSVVANYYHVKGDGRYLSYSNSAYAYDTTTQDINLGEFDSAVIGYQRKWSPILRSTFAIGGIQYKDDNVYANSNLTNTSYNKEIYNALVNLIWNPVKNIDLGAEYTYGQRETFAGDKGDYSRINLLAKYNF</sequence>
<dbReference type="InterPro" id="IPR045748">
    <property type="entry name" value="DcaP"/>
</dbReference>